<gene>
    <name evidence="1" type="ORF">LCGC14_0533670</name>
</gene>
<accession>A0A0F9RZF5</accession>
<reference evidence="1" key="1">
    <citation type="journal article" date="2015" name="Nature">
        <title>Complex archaea that bridge the gap between prokaryotes and eukaryotes.</title>
        <authorList>
            <person name="Spang A."/>
            <person name="Saw J.H."/>
            <person name="Jorgensen S.L."/>
            <person name="Zaremba-Niedzwiedzka K."/>
            <person name="Martijn J."/>
            <person name="Lind A.E."/>
            <person name="van Eijk R."/>
            <person name="Schleper C."/>
            <person name="Guy L."/>
            <person name="Ettema T.J."/>
        </authorList>
    </citation>
    <scope>NUCLEOTIDE SEQUENCE</scope>
</reference>
<dbReference type="AlphaFoldDB" id="A0A0F9RZF5"/>
<sequence>MDKKPFLFLRLWPCRELFRDAQNKLYDLILIIRGQKNFYHARWLIFSLSAFKISPWTYLRRSNTDEAFALLLKSL</sequence>
<evidence type="ECO:0000313" key="1">
    <source>
        <dbReference type="EMBL" id="KKN60244.1"/>
    </source>
</evidence>
<name>A0A0F9RZF5_9ZZZZ</name>
<comment type="caution">
    <text evidence="1">The sequence shown here is derived from an EMBL/GenBank/DDBJ whole genome shotgun (WGS) entry which is preliminary data.</text>
</comment>
<protein>
    <submittedName>
        <fullName evidence="1">Uncharacterized protein</fullName>
    </submittedName>
</protein>
<dbReference type="EMBL" id="LAZR01000701">
    <property type="protein sequence ID" value="KKN60244.1"/>
    <property type="molecule type" value="Genomic_DNA"/>
</dbReference>
<organism evidence="1">
    <name type="scientific">marine sediment metagenome</name>
    <dbReference type="NCBI Taxonomy" id="412755"/>
    <lineage>
        <taxon>unclassified sequences</taxon>
        <taxon>metagenomes</taxon>
        <taxon>ecological metagenomes</taxon>
    </lineage>
</organism>
<proteinExistence type="predicted"/>